<dbReference type="GeneID" id="11509565"/>
<evidence type="ECO:0000313" key="3">
    <source>
        <dbReference type="Proteomes" id="UP000007322"/>
    </source>
</evidence>
<feature type="non-terminal residue" evidence="2">
    <location>
        <position position="1"/>
    </location>
</feature>
<evidence type="ECO:0000313" key="2">
    <source>
        <dbReference type="EMBL" id="AEO58286.1"/>
    </source>
</evidence>
<dbReference type="PANTHER" id="PTHR12197">
    <property type="entry name" value="HISTONE-LYSINE N-METHYLTRANSFERASE SMYD"/>
    <property type="match status" value="1"/>
</dbReference>
<sequence length="419" mass="46181">VENEFKPSRREALHDNSELCKLNLERVVSAVSLEIRPSKIHNMGSGLFVSSEIGAGREIYHVLPMMHAVKPGNDNYCHHCLKDTGDMLGRPPQTVKAMPCARCKIARYCSKDVIGYALDMVTAMINHSCAPNAFVTLEGCQLRVRSLKPIAAGEEITVSYADPTLPVFNRQKFLKETYFFDCRCKGCENDDREQLGLAGTSKNILKLQEAQQQIMQIMAYTVQASQYPGSYPPDLQNLESVETKLRTITAAAVLRNEPYLEHVQPLPSVRRSLAMLYLEKGKPLPALRNALKGCLRKTDKGEPRWVNDMIDPVYTALLVAGSLPPDAPAFKDKAFPSALELRIVTLGFIIAVANEAVKVFGDDCEYATGIMDMATTMGAQKPPPNPGTAEFVAEFVPAQRKLLAWAGVSEEHAVSIPGM</sequence>
<feature type="domain" description="SET" evidence="1">
    <location>
        <begin position="31"/>
        <end position="161"/>
    </location>
</feature>
<dbReference type="InterPro" id="IPR046341">
    <property type="entry name" value="SET_dom_sf"/>
</dbReference>
<dbReference type="Pfam" id="PF00856">
    <property type="entry name" value="SET"/>
    <property type="match status" value="1"/>
</dbReference>
<dbReference type="InParanoid" id="G2QDC1"/>
<organism evidence="2 3">
    <name type="scientific">Thermothelomyces thermophilus (strain ATCC 42464 / BCRC 31852 / DSM 1799)</name>
    <name type="common">Sporotrichum thermophile</name>
    <dbReference type="NCBI Taxonomy" id="573729"/>
    <lineage>
        <taxon>Eukaryota</taxon>
        <taxon>Fungi</taxon>
        <taxon>Dikarya</taxon>
        <taxon>Ascomycota</taxon>
        <taxon>Pezizomycotina</taxon>
        <taxon>Sordariomycetes</taxon>
        <taxon>Sordariomycetidae</taxon>
        <taxon>Sordariales</taxon>
        <taxon>Chaetomiaceae</taxon>
        <taxon>Thermothelomyces</taxon>
    </lineage>
</organism>
<dbReference type="InterPro" id="IPR001214">
    <property type="entry name" value="SET_dom"/>
</dbReference>
<evidence type="ECO:0000259" key="1">
    <source>
        <dbReference type="PROSITE" id="PS50280"/>
    </source>
</evidence>
<dbReference type="Gene3D" id="2.170.270.10">
    <property type="entry name" value="SET domain"/>
    <property type="match status" value="1"/>
</dbReference>
<name>G2QDC1_THET4</name>
<dbReference type="Proteomes" id="UP000007322">
    <property type="component" value="Chromosome 3"/>
</dbReference>
<dbReference type="HOGENOM" id="CLU_041700_1_0_1"/>
<dbReference type="PROSITE" id="PS50280">
    <property type="entry name" value="SET"/>
    <property type="match status" value="1"/>
</dbReference>
<feature type="non-terminal residue" evidence="2">
    <location>
        <position position="419"/>
    </location>
</feature>
<keyword evidence="3" id="KW-1185">Reference proteome</keyword>
<proteinExistence type="predicted"/>
<dbReference type="AlphaFoldDB" id="G2QDC1"/>
<dbReference type="OrthoDB" id="5945798at2759"/>
<dbReference type="VEuPathDB" id="FungiDB:MYCTH_33039"/>
<dbReference type="STRING" id="573729.G2QDC1"/>
<dbReference type="EMBL" id="CP003004">
    <property type="protein sequence ID" value="AEO58286.1"/>
    <property type="molecule type" value="Genomic_DNA"/>
</dbReference>
<dbReference type="RefSeq" id="XP_003663531.1">
    <property type="nucleotide sequence ID" value="XM_003663483.2"/>
</dbReference>
<reference evidence="2 3" key="1">
    <citation type="journal article" date="2011" name="Nat. Biotechnol.">
        <title>Comparative genomic analysis of the thermophilic biomass-degrading fungi Myceliophthora thermophila and Thielavia terrestris.</title>
        <authorList>
            <person name="Berka R.M."/>
            <person name="Grigoriev I.V."/>
            <person name="Otillar R."/>
            <person name="Salamov A."/>
            <person name="Grimwood J."/>
            <person name="Reid I."/>
            <person name="Ishmael N."/>
            <person name="John T."/>
            <person name="Darmond C."/>
            <person name="Moisan M.-C."/>
            <person name="Henrissat B."/>
            <person name="Coutinho P.M."/>
            <person name="Lombard V."/>
            <person name="Natvig D.O."/>
            <person name="Lindquist E."/>
            <person name="Schmutz J."/>
            <person name="Lucas S."/>
            <person name="Harris P."/>
            <person name="Powlowski J."/>
            <person name="Bellemare A."/>
            <person name="Taylor D."/>
            <person name="Butler G."/>
            <person name="de Vries R.P."/>
            <person name="Allijn I.E."/>
            <person name="van den Brink J."/>
            <person name="Ushinsky S."/>
            <person name="Storms R."/>
            <person name="Powell A.J."/>
            <person name="Paulsen I.T."/>
            <person name="Elbourne L.D.H."/>
            <person name="Baker S.E."/>
            <person name="Magnuson J."/>
            <person name="LaBoissiere S."/>
            <person name="Clutterbuck A.J."/>
            <person name="Martinez D."/>
            <person name="Wogulis M."/>
            <person name="de Leon A.L."/>
            <person name="Rey M.W."/>
            <person name="Tsang A."/>
        </authorList>
    </citation>
    <scope>NUCLEOTIDE SEQUENCE [LARGE SCALE GENOMIC DNA]</scope>
    <source>
        <strain evidence="3">ATCC 42464 / BCRC 31852 / DSM 1799</strain>
    </source>
</reference>
<dbReference type="KEGG" id="mtm:MYCTH_33039"/>
<protein>
    <recommendedName>
        <fullName evidence="1">SET domain-containing protein</fullName>
    </recommendedName>
</protein>
<dbReference type="SUPFAM" id="SSF82199">
    <property type="entry name" value="SET domain"/>
    <property type="match status" value="1"/>
</dbReference>
<dbReference type="CDD" id="cd20071">
    <property type="entry name" value="SET_SMYD"/>
    <property type="match status" value="1"/>
</dbReference>
<dbReference type="InterPro" id="IPR050869">
    <property type="entry name" value="H3K4_H4K5_MeTrfase"/>
</dbReference>
<dbReference type="OMA" id="IFARICT"/>
<dbReference type="PANTHER" id="PTHR12197:SF251">
    <property type="entry name" value="EG:BACR7C10.4 PROTEIN"/>
    <property type="match status" value="1"/>
</dbReference>
<dbReference type="eggNOG" id="KOG2084">
    <property type="taxonomic scope" value="Eukaryota"/>
</dbReference>
<dbReference type="GO" id="GO:0005634">
    <property type="term" value="C:nucleus"/>
    <property type="evidence" value="ECO:0007669"/>
    <property type="project" value="TreeGrafter"/>
</dbReference>
<gene>
    <name evidence="2" type="ORF">MYCTH_33039</name>
</gene>
<dbReference type="SMART" id="SM00317">
    <property type="entry name" value="SET"/>
    <property type="match status" value="1"/>
</dbReference>
<accession>G2QDC1</accession>